<sequence>MDKKTCELFLKVDILFENGKLNLAKTNKQFGKFMRDCPYDNASAGYKCKTDLEGINGLSSHLFTELFKRSKDTQKRENNDSQYIEYVMMWLGYRLYQTESYSSSTLLDFYNNYLMKSHILSDHSDLIMKKKHLKDADLYYMSRFYQLFQQICYITLVYSKNISNPQGINKDSTNFCNKYTSLYNDISECDSYLILLNNLRTQYENLKNYLINNNPSRRRFHKGAIIANFKDLPPRKQSKKTFTVGFSSPGCKKADSKSKKKKPKPPPKAREPVNHKPGRSSPASKIPSPPTKKQLTLKSKAEKAEQKPPLPPQQVLPPPAKPEPVKPNPAASSPSESSQQPSHSQQGEKQSSSSPPEPQPEPATTIHKESSDSQDASNTAVDQLSNQEGTSKSSDSSQHKTTNEIGKQGGETVHKREQSPDGQQQNSGSKQENSIGGPENSDVLENRDKIPSTDEPEKQPLVSETKEPSSPETSQQTQSDPAQPESQNVPESKKPQKEGSNHSDGQGASKSETKDSGSESGNGDDGANEPGAPSGGTGDPPSGNHPLNQGGKPDITSPLNQTETSTPGGSFDLGPLFREFLLNGTKFYNKASQFIKDTHQKFKEATDKINDVYNDTVDNLKRVYNVSSIYFSAMLNSITSQLDQVGTPKPGSSGDSLPQNSDQSKETGGPLPPQPSTQPKDSTQITSPDPSQDPPSNLPLPPPPNPPPISSQQNQLSPQSQSNTLQNQQTSQPTQKIIAQLAKSPSSDDIFRTPWNIIPTTWNGSGDCKPEVNFMNATLVCCTSEQCSLTGISVMLVLIPIILLIVYKYLSSGWRKEMKRKKNMKKVINSIGGKKTTQIIINLSSQKKKIKKPINSVYGKKPSLLNIYKHMQADPVPFINLFFLLIFFVYKRKRDTIE</sequence>
<feature type="compositionally biased region" description="Basic residues" evidence="1">
    <location>
        <begin position="258"/>
        <end position="267"/>
    </location>
</feature>
<evidence type="ECO:0000313" key="4">
    <source>
        <dbReference type="Proteomes" id="UP000195879"/>
    </source>
</evidence>
<feature type="compositionally biased region" description="Pro residues" evidence="1">
    <location>
        <begin position="308"/>
        <end position="327"/>
    </location>
</feature>
<proteinExistence type="predicted"/>
<protein>
    <submittedName>
        <fullName evidence="3">Plasmodium variant antigen protein Cir/Yir/Bir, putative</fullName>
    </submittedName>
</protein>
<feature type="compositionally biased region" description="Low complexity" evidence="1">
    <location>
        <begin position="328"/>
        <end position="354"/>
    </location>
</feature>
<feature type="region of interest" description="Disordered" evidence="1">
    <location>
        <begin position="642"/>
        <end position="745"/>
    </location>
</feature>
<dbReference type="EMBL" id="FMIO01000403">
    <property type="protein sequence ID" value="SCL93154.1"/>
    <property type="molecule type" value="Genomic_DNA"/>
</dbReference>
<feature type="compositionally biased region" description="Basic and acidic residues" evidence="1">
    <location>
        <begin position="491"/>
        <end position="501"/>
    </location>
</feature>
<dbReference type="NCBIfam" id="TIGR01590">
    <property type="entry name" value="yir-bir-cir_Pla"/>
    <property type="match status" value="1"/>
</dbReference>
<dbReference type="Proteomes" id="UP000195879">
    <property type="component" value="Unassembled WGS sequence"/>
</dbReference>
<feature type="compositionally biased region" description="Polar residues" evidence="1">
    <location>
        <begin position="373"/>
        <end position="396"/>
    </location>
</feature>
<evidence type="ECO:0000256" key="1">
    <source>
        <dbReference type="SAM" id="MobiDB-lite"/>
    </source>
</evidence>
<dbReference type="AlphaFoldDB" id="A0A1D3L9Z6"/>
<keyword evidence="2" id="KW-1133">Transmembrane helix</keyword>
<gene>
    <name evidence="3" type="ORF">PCHDK_000532300</name>
</gene>
<feature type="compositionally biased region" description="Pro residues" evidence="1">
    <location>
        <begin position="691"/>
        <end position="709"/>
    </location>
</feature>
<dbReference type="InterPro" id="IPR006477">
    <property type="entry name" value="Yir_bir_cir"/>
</dbReference>
<accession>A0A1D3L9Z6</accession>
<organism evidence="3 4">
    <name type="scientific">Plasmodium chabaudi adami</name>
    <dbReference type="NCBI Taxonomy" id="5826"/>
    <lineage>
        <taxon>Eukaryota</taxon>
        <taxon>Sar</taxon>
        <taxon>Alveolata</taxon>
        <taxon>Apicomplexa</taxon>
        <taxon>Aconoidasida</taxon>
        <taxon>Haemosporida</taxon>
        <taxon>Plasmodiidae</taxon>
        <taxon>Plasmodium</taxon>
        <taxon>Plasmodium (Vinckeia)</taxon>
    </lineage>
</organism>
<feature type="transmembrane region" description="Helical" evidence="2">
    <location>
        <begin position="789"/>
        <end position="810"/>
    </location>
</feature>
<feature type="region of interest" description="Disordered" evidence="1">
    <location>
        <begin position="236"/>
        <end position="572"/>
    </location>
</feature>
<feature type="compositionally biased region" description="Low complexity" evidence="1">
    <location>
        <begin position="470"/>
        <end position="479"/>
    </location>
</feature>
<evidence type="ECO:0000313" key="3">
    <source>
        <dbReference type="EMBL" id="SCL93154.1"/>
    </source>
</evidence>
<name>A0A1D3L9Z6_PLACE</name>
<evidence type="ECO:0000256" key="2">
    <source>
        <dbReference type="SAM" id="Phobius"/>
    </source>
</evidence>
<feature type="compositionally biased region" description="Polar residues" evidence="1">
    <location>
        <begin position="653"/>
        <end position="662"/>
    </location>
</feature>
<feature type="compositionally biased region" description="Polar residues" evidence="1">
    <location>
        <begin position="480"/>
        <end position="490"/>
    </location>
</feature>
<keyword evidence="2" id="KW-0812">Transmembrane</keyword>
<feature type="compositionally biased region" description="Basic and acidic residues" evidence="1">
    <location>
        <begin position="444"/>
        <end position="469"/>
    </location>
</feature>
<dbReference type="Pfam" id="PF06022">
    <property type="entry name" value="Cir_Bir_Yir"/>
    <property type="match status" value="1"/>
</dbReference>
<feature type="compositionally biased region" description="Polar residues" evidence="1">
    <location>
        <begin position="557"/>
        <end position="568"/>
    </location>
</feature>
<feature type="compositionally biased region" description="Polar residues" evidence="1">
    <location>
        <begin position="420"/>
        <end position="434"/>
    </location>
</feature>
<feature type="compositionally biased region" description="Low complexity" evidence="1">
    <location>
        <begin position="710"/>
        <end position="735"/>
    </location>
</feature>
<reference evidence="3 4" key="1">
    <citation type="submission" date="2016-08" db="EMBL/GenBank/DDBJ databases">
        <authorList>
            <consortium name="Pathogen Informatics"/>
        </authorList>
    </citation>
    <scope>NUCLEOTIDE SEQUENCE [LARGE SCALE GENOMIC DNA]</scope>
    <source>
        <strain evidence="3 4">DK</strain>
    </source>
</reference>
<keyword evidence="2" id="KW-0472">Membrane</keyword>